<proteinExistence type="predicted"/>
<evidence type="ECO:0000313" key="1">
    <source>
        <dbReference type="EMBL" id="GAG32807.1"/>
    </source>
</evidence>
<evidence type="ECO:0008006" key="2">
    <source>
        <dbReference type="Google" id="ProtNLM"/>
    </source>
</evidence>
<gene>
    <name evidence="1" type="ORF">S01H1_64901</name>
</gene>
<protein>
    <recommendedName>
        <fullName evidence="2">DUF5678 domain-containing protein</fullName>
    </recommendedName>
</protein>
<dbReference type="AlphaFoldDB" id="X0XBJ5"/>
<name>X0XBJ5_9ZZZZ</name>
<organism evidence="1">
    <name type="scientific">marine sediment metagenome</name>
    <dbReference type="NCBI Taxonomy" id="412755"/>
    <lineage>
        <taxon>unclassified sequences</taxon>
        <taxon>metagenomes</taxon>
        <taxon>ecological metagenomes</taxon>
    </lineage>
</organism>
<accession>X0XBJ5</accession>
<comment type="caution">
    <text evidence="1">The sequence shown here is derived from an EMBL/GenBank/DDBJ whole genome shotgun (WGS) entry which is preliminary data.</text>
</comment>
<reference evidence="1" key="1">
    <citation type="journal article" date="2014" name="Front. Microbiol.">
        <title>High frequency of phylogenetically diverse reductive dehalogenase-homologous genes in deep subseafloor sedimentary metagenomes.</title>
        <authorList>
            <person name="Kawai M."/>
            <person name="Futagami T."/>
            <person name="Toyoda A."/>
            <person name="Takaki Y."/>
            <person name="Nishi S."/>
            <person name="Hori S."/>
            <person name="Arai W."/>
            <person name="Tsubouchi T."/>
            <person name="Morono Y."/>
            <person name="Uchiyama I."/>
            <person name="Ito T."/>
            <person name="Fujiyama A."/>
            <person name="Inagaki F."/>
            <person name="Takami H."/>
        </authorList>
    </citation>
    <scope>NUCLEOTIDE SEQUENCE</scope>
    <source>
        <strain evidence="1">Expedition CK06-06</strain>
    </source>
</reference>
<sequence length="82" mass="9264">MELEKELEFFKSQYKELISHYENQFVLIEGSRLLGSFTTDSEAYEAGLEQVGNKPFLIKKVIKGEDIDQAPALVLGLLNADL</sequence>
<dbReference type="EMBL" id="BARS01042808">
    <property type="protein sequence ID" value="GAG32807.1"/>
    <property type="molecule type" value="Genomic_DNA"/>
</dbReference>